<dbReference type="RefSeq" id="WP_093939704.1">
    <property type="nucleotide sequence ID" value="NZ_CP022521.1"/>
</dbReference>
<feature type="transmembrane region" description="Helical" evidence="2">
    <location>
        <begin position="121"/>
        <end position="142"/>
    </location>
</feature>
<feature type="transmembrane region" description="Helical" evidence="2">
    <location>
        <begin position="149"/>
        <end position="168"/>
    </location>
</feature>
<dbReference type="OrthoDB" id="4476959at2"/>
<dbReference type="Proteomes" id="UP000204221">
    <property type="component" value="Chromosome"/>
</dbReference>
<organism evidence="3 4">
    <name type="scientific">Actinoalloteichus hoggarensis</name>
    <dbReference type="NCBI Taxonomy" id="1470176"/>
    <lineage>
        <taxon>Bacteria</taxon>
        <taxon>Bacillati</taxon>
        <taxon>Actinomycetota</taxon>
        <taxon>Actinomycetes</taxon>
        <taxon>Pseudonocardiales</taxon>
        <taxon>Pseudonocardiaceae</taxon>
        <taxon>Actinoalloteichus</taxon>
    </lineage>
</organism>
<keyword evidence="4" id="KW-1185">Reference proteome</keyword>
<evidence type="ECO:0000256" key="2">
    <source>
        <dbReference type="SAM" id="Phobius"/>
    </source>
</evidence>
<feature type="transmembrane region" description="Helical" evidence="2">
    <location>
        <begin position="96"/>
        <end position="115"/>
    </location>
</feature>
<evidence type="ECO:0000313" key="3">
    <source>
        <dbReference type="EMBL" id="ASO17892.1"/>
    </source>
</evidence>
<feature type="compositionally biased region" description="Polar residues" evidence="1">
    <location>
        <begin position="1"/>
        <end position="12"/>
    </location>
</feature>
<protein>
    <submittedName>
        <fullName evidence="3">Uncharacterized protein</fullName>
    </submittedName>
</protein>
<evidence type="ECO:0000313" key="4">
    <source>
        <dbReference type="Proteomes" id="UP000204221"/>
    </source>
</evidence>
<keyword evidence="2" id="KW-0472">Membrane</keyword>
<dbReference type="KEGG" id="ahg:AHOG_01125"/>
<feature type="region of interest" description="Disordered" evidence="1">
    <location>
        <begin position="1"/>
        <end position="25"/>
    </location>
</feature>
<keyword evidence="2" id="KW-0812">Transmembrane</keyword>
<proteinExistence type="predicted"/>
<feature type="transmembrane region" description="Helical" evidence="2">
    <location>
        <begin position="29"/>
        <end position="47"/>
    </location>
</feature>
<accession>A0A221VWH6</accession>
<name>A0A221VWH6_9PSEU</name>
<dbReference type="EMBL" id="CP022521">
    <property type="protein sequence ID" value="ASO17892.1"/>
    <property type="molecule type" value="Genomic_DNA"/>
</dbReference>
<dbReference type="AlphaFoldDB" id="A0A221VWH6"/>
<sequence length="171" mass="17409">MISRHTVQSAATQAADVGRTRTRSSGRPASVRAAFSLWLLALTTGVLETMLGITGELIGPEGAMTVGAILAAAGLRVVVTVVFVALALLMRDAWNWARVCLAVLLGGVGLLTMVADPIGDLASGASVAAAFGTAGPLGGLFAVVRLVHLLAVPAAVIAMFLPSANAYFRRG</sequence>
<keyword evidence="2" id="KW-1133">Transmembrane helix</keyword>
<evidence type="ECO:0000256" key="1">
    <source>
        <dbReference type="SAM" id="MobiDB-lite"/>
    </source>
</evidence>
<reference evidence="3 4" key="1">
    <citation type="submission" date="2017-07" db="EMBL/GenBank/DDBJ databases">
        <title>Complete genome sequence of Actinoalloteichus hoggarensis DSM 45943, type strain of Actinoalloteichus hoggarensis.</title>
        <authorList>
            <person name="Ruckert C."/>
            <person name="Nouioui I."/>
            <person name="Willmese J."/>
            <person name="van Wezel G."/>
            <person name="Klenk H.-P."/>
            <person name="Kalinowski J."/>
            <person name="Zotchev S.B."/>
        </authorList>
    </citation>
    <scope>NUCLEOTIDE SEQUENCE [LARGE SCALE GENOMIC DNA]</scope>
    <source>
        <strain evidence="3 4">DSM 45943</strain>
    </source>
</reference>
<feature type="transmembrane region" description="Helical" evidence="2">
    <location>
        <begin position="67"/>
        <end position="89"/>
    </location>
</feature>
<gene>
    <name evidence="3" type="ORF">AHOG_01125</name>
</gene>